<evidence type="ECO:0000259" key="1">
    <source>
        <dbReference type="PROSITE" id="PS50112"/>
    </source>
</evidence>
<reference evidence="4 5" key="1">
    <citation type="submission" date="2014-03" db="EMBL/GenBank/DDBJ databases">
        <title>Draft genome sequence of the Serratia grimesii strain a2.</title>
        <authorList>
            <person name="Toymentseva A."/>
            <person name="Kazakov S."/>
            <person name="Giliazeva A."/>
            <person name="Ismagilova R."/>
            <person name="Shah R."/>
            <person name="Sharipova M."/>
            <person name="Khaitlina S."/>
            <person name="Mardanova A."/>
        </authorList>
    </citation>
    <scope>NUCLEOTIDE SEQUENCE [LARGE SCALE GENOMIC DNA]</scope>
    <source>
        <strain evidence="4 5">A2</strain>
    </source>
</reference>
<evidence type="ECO:0000313" key="5">
    <source>
        <dbReference type="Proteomes" id="UP000028721"/>
    </source>
</evidence>
<dbReference type="NCBIfam" id="TIGR00254">
    <property type="entry name" value="GGDEF"/>
    <property type="match status" value="1"/>
</dbReference>
<dbReference type="InterPro" id="IPR052155">
    <property type="entry name" value="Biofilm_reg_signaling"/>
</dbReference>
<dbReference type="SMART" id="SM00267">
    <property type="entry name" value="GGDEF"/>
    <property type="match status" value="1"/>
</dbReference>
<dbReference type="Pfam" id="PF00990">
    <property type="entry name" value="GGDEF"/>
    <property type="match status" value="1"/>
</dbReference>
<dbReference type="SMART" id="SM00091">
    <property type="entry name" value="PAS"/>
    <property type="match status" value="1"/>
</dbReference>
<proteinExistence type="predicted"/>
<dbReference type="NCBIfam" id="NF007474">
    <property type="entry name" value="PRK10060.1"/>
    <property type="match status" value="1"/>
</dbReference>
<dbReference type="CDD" id="cd01949">
    <property type="entry name" value="GGDEF"/>
    <property type="match status" value="1"/>
</dbReference>
<dbReference type="SUPFAM" id="SSF141868">
    <property type="entry name" value="EAL domain-like"/>
    <property type="match status" value="1"/>
</dbReference>
<evidence type="ECO:0000313" key="4">
    <source>
        <dbReference type="EMBL" id="KFB87093.1"/>
    </source>
</evidence>
<dbReference type="InterPro" id="IPR000014">
    <property type="entry name" value="PAS"/>
</dbReference>
<dbReference type="Gene3D" id="3.30.450.20">
    <property type="entry name" value="PAS domain"/>
    <property type="match status" value="1"/>
</dbReference>
<comment type="caution">
    <text evidence="4">The sequence shown here is derived from an EMBL/GenBank/DDBJ whole genome shotgun (WGS) entry which is preliminary data.</text>
</comment>
<dbReference type="Gene3D" id="3.30.70.270">
    <property type="match status" value="1"/>
</dbReference>
<dbReference type="SMART" id="SM00052">
    <property type="entry name" value="EAL"/>
    <property type="match status" value="1"/>
</dbReference>
<protein>
    <submittedName>
        <fullName evidence="4">RNase II stability modulator</fullName>
    </submittedName>
</protein>
<dbReference type="Proteomes" id="UP000028721">
    <property type="component" value="Unassembled WGS sequence"/>
</dbReference>
<dbReference type="Pfam" id="PF13426">
    <property type="entry name" value="PAS_9"/>
    <property type="match status" value="1"/>
</dbReference>
<dbReference type="InterPro" id="IPR001633">
    <property type="entry name" value="EAL_dom"/>
</dbReference>
<dbReference type="InterPro" id="IPR035919">
    <property type="entry name" value="EAL_sf"/>
</dbReference>
<name>A0ABR4U4Y1_9GAMM</name>
<dbReference type="NCBIfam" id="TIGR00229">
    <property type="entry name" value="sensory_box"/>
    <property type="match status" value="1"/>
</dbReference>
<dbReference type="SUPFAM" id="SSF55073">
    <property type="entry name" value="Nucleotide cyclase"/>
    <property type="match status" value="1"/>
</dbReference>
<evidence type="ECO:0000259" key="3">
    <source>
        <dbReference type="PROSITE" id="PS50887"/>
    </source>
</evidence>
<dbReference type="PROSITE" id="PS50112">
    <property type="entry name" value="PAS"/>
    <property type="match status" value="1"/>
</dbReference>
<dbReference type="InterPro" id="IPR043128">
    <property type="entry name" value="Rev_trsase/Diguanyl_cyclase"/>
</dbReference>
<dbReference type="InterPro" id="IPR000160">
    <property type="entry name" value="GGDEF_dom"/>
</dbReference>
<dbReference type="Gene3D" id="3.20.20.450">
    <property type="entry name" value="EAL domain"/>
    <property type="match status" value="1"/>
</dbReference>
<dbReference type="Pfam" id="PF00563">
    <property type="entry name" value="EAL"/>
    <property type="match status" value="1"/>
</dbReference>
<dbReference type="EMBL" id="JGVP01000035">
    <property type="protein sequence ID" value="KFB87093.1"/>
    <property type="molecule type" value="Genomic_DNA"/>
</dbReference>
<keyword evidence="5" id="KW-1185">Reference proteome</keyword>
<gene>
    <name evidence="4" type="ORF">CR62_15335</name>
</gene>
<feature type="domain" description="PAS" evidence="1">
    <location>
        <begin position="108"/>
        <end position="179"/>
    </location>
</feature>
<feature type="domain" description="GGDEF" evidence="3">
    <location>
        <begin position="264"/>
        <end position="396"/>
    </location>
</feature>
<sequence length="664" mass="74192">MFADQGPMLLNAHFGTNSPYWRLAFDSNALALSAVKGKTHMAVALSAMQAAKIRRLSGITASLDITITLGGEPIHLHLVGRRINNLEWAGTASAFSDTQSVARDLVHGLSFAEQVVSEANSVIVIVDQHGRIQRFNRLSEEYTGLHEHDVIGKNVFQLFMSPEEATASRRNIAGFFRNGSSYEVERWIKTVKGERLFLFRNKFVHSGSGKNEVFLICSGTDITEERRAQERLRVLANTDIITGLPNRNAIQDKITQSIATRDGNNIGLVYLDLDNFKKVNDAYGHMFGDRLLVEVSLAVLGCLAPDQTLARLGGDEFLVLAQEADREMLQRLAQRIIDRLKTPFRIGLIEVYTGCSIGIALCPEHGNDLDSLIRSADTAMYVAKEHGKRTYTVFSPEMNKRVAEYMWLDTNLRKGLEQNQLVVYYQPKIEAFSGKVCSVEALVRWDSPERGLIPPLQFISYAEESGLIGPLGRWVLQTAAKQAAHWKRQGLELRVAVNLSARQLVDDSIVEDLAQVLQQNQLIPCLLDFELTESSLIEDEKRAREVITRLRELGAQVHLDDFGTGYSSLAQLSRIPLDAIKLDKSFVRGVNFNPVSQSLVRAIVAAAEALKFRVIAEGVETESENQFLDEVGVDEKQGFLFARPMLPEQLEHWLQSYRPQSPSA</sequence>
<dbReference type="PANTHER" id="PTHR44757">
    <property type="entry name" value="DIGUANYLATE CYCLASE DGCP"/>
    <property type="match status" value="1"/>
</dbReference>
<organism evidence="4 5">
    <name type="scientific">Serratia grimesii</name>
    <dbReference type="NCBI Taxonomy" id="82995"/>
    <lineage>
        <taxon>Bacteria</taxon>
        <taxon>Pseudomonadati</taxon>
        <taxon>Pseudomonadota</taxon>
        <taxon>Gammaproteobacteria</taxon>
        <taxon>Enterobacterales</taxon>
        <taxon>Yersiniaceae</taxon>
        <taxon>Serratia</taxon>
    </lineage>
</organism>
<accession>A0ABR4U4Y1</accession>
<dbReference type="CDD" id="cd00130">
    <property type="entry name" value="PAS"/>
    <property type="match status" value="1"/>
</dbReference>
<dbReference type="SUPFAM" id="SSF55785">
    <property type="entry name" value="PYP-like sensor domain (PAS domain)"/>
    <property type="match status" value="1"/>
</dbReference>
<dbReference type="PANTHER" id="PTHR44757:SF11">
    <property type="entry name" value="CYCLIC DI-GMP PHOSPHODIESTERASE PDER"/>
    <property type="match status" value="1"/>
</dbReference>
<dbReference type="CDD" id="cd01948">
    <property type="entry name" value="EAL"/>
    <property type="match status" value="1"/>
</dbReference>
<dbReference type="InterPro" id="IPR035965">
    <property type="entry name" value="PAS-like_dom_sf"/>
</dbReference>
<evidence type="ECO:0000259" key="2">
    <source>
        <dbReference type="PROSITE" id="PS50883"/>
    </source>
</evidence>
<feature type="domain" description="EAL" evidence="2">
    <location>
        <begin position="405"/>
        <end position="658"/>
    </location>
</feature>
<dbReference type="PROSITE" id="PS50883">
    <property type="entry name" value="EAL"/>
    <property type="match status" value="1"/>
</dbReference>
<dbReference type="PROSITE" id="PS50887">
    <property type="entry name" value="GGDEF"/>
    <property type="match status" value="1"/>
</dbReference>
<dbReference type="InterPro" id="IPR029787">
    <property type="entry name" value="Nucleotide_cyclase"/>
</dbReference>